<gene>
    <name evidence="1" type="ORF">SAMN06265361_102298</name>
</gene>
<evidence type="ECO:0000313" key="1">
    <source>
        <dbReference type="EMBL" id="SMP11935.1"/>
    </source>
</evidence>
<reference evidence="1" key="1">
    <citation type="submission" date="2017-05" db="EMBL/GenBank/DDBJ databases">
        <authorList>
            <person name="Varghese N."/>
            <person name="Submissions S."/>
        </authorList>
    </citation>
    <scope>NUCLEOTIDE SEQUENCE</scope>
    <source>
        <strain evidence="1">DSM 45262</strain>
    </source>
</reference>
<name>A0AA45WLR9_9BACL</name>
<organism evidence="1 2">
    <name type="scientific">Laceyella tengchongensis</name>
    <dbReference type="NCBI Taxonomy" id="574699"/>
    <lineage>
        <taxon>Bacteria</taxon>
        <taxon>Bacillati</taxon>
        <taxon>Bacillota</taxon>
        <taxon>Bacilli</taxon>
        <taxon>Bacillales</taxon>
        <taxon>Thermoactinomycetaceae</taxon>
        <taxon>Laceyella</taxon>
    </lineage>
</organism>
<comment type="caution">
    <text evidence="1">The sequence shown here is derived from an EMBL/GenBank/DDBJ whole genome shotgun (WGS) entry which is preliminary data.</text>
</comment>
<dbReference type="EMBL" id="FXTU01000002">
    <property type="protein sequence ID" value="SMP11935.1"/>
    <property type="molecule type" value="Genomic_DNA"/>
</dbReference>
<evidence type="ECO:0000313" key="2">
    <source>
        <dbReference type="Proteomes" id="UP001157946"/>
    </source>
</evidence>
<proteinExistence type="predicted"/>
<sequence>MRQTDERGMALPAVTAVTTLLFTFAALVATMAVRADKAATLYEERMRVKYATETGIAKVQQERSLGKRQAETLLNVGGVMVVVQTEEKEDGTLRVVATGHGEQGVRQTIAVLLDQKTLAIIKWIG</sequence>
<dbReference type="RefSeq" id="WP_106341431.1">
    <property type="nucleotide sequence ID" value="NZ_FXTU01000002.1"/>
</dbReference>
<accession>A0AA45WLR9</accession>
<dbReference type="Proteomes" id="UP001157946">
    <property type="component" value="Unassembled WGS sequence"/>
</dbReference>
<protein>
    <submittedName>
        <fullName evidence="1">Uncharacterized protein</fullName>
    </submittedName>
</protein>
<dbReference type="AlphaFoldDB" id="A0AA45WLR9"/>
<keyword evidence="2" id="KW-1185">Reference proteome</keyword>